<accession>A9NVE8</accession>
<feature type="coiled-coil region" evidence="1">
    <location>
        <begin position="60"/>
        <end position="125"/>
    </location>
</feature>
<dbReference type="OMA" id="WARQSDD"/>
<protein>
    <submittedName>
        <fullName evidence="3">Uncharacterized protein</fullName>
    </submittedName>
</protein>
<evidence type="ECO:0000313" key="3">
    <source>
        <dbReference type="EMBL" id="ABK24609.1"/>
    </source>
</evidence>
<proteinExistence type="evidence at transcript level"/>
<dbReference type="AlphaFoldDB" id="A9NVE8"/>
<organism evidence="3">
    <name type="scientific">Picea sitchensis</name>
    <name type="common">Sitka spruce</name>
    <name type="synonym">Pinus sitchensis</name>
    <dbReference type="NCBI Taxonomy" id="3332"/>
    <lineage>
        <taxon>Eukaryota</taxon>
        <taxon>Viridiplantae</taxon>
        <taxon>Streptophyta</taxon>
        <taxon>Embryophyta</taxon>
        <taxon>Tracheophyta</taxon>
        <taxon>Spermatophyta</taxon>
        <taxon>Pinopsida</taxon>
        <taxon>Pinidae</taxon>
        <taxon>Conifers I</taxon>
        <taxon>Pinales</taxon>
        <taxon>Pinaceae</taxon>
        <taxon>Picea</taxon>
    </lineage>
</organism>
<name>A9NVE8_PICSI</name>
<sequence length="134" mass="15649">MAKLSSTGFFVLLSMMVIGTIIYLRLWTVQGDLDLTDTRIDRIMFEQAQSEALDEAAEWRKKYDEEVENSSESMQKLLEVTQSVEKKNQRLENLETRLRELQKENHGLLRDVAKLKQQVEDQKLKCEKTGIKEV</sequence>
<evidence type="ECO:0000256" key="1">
    <source>
        <dbReference type="SAM" id="Coils"/>
    </source>
</evidence>
<feature type="transmembrane region" description="Helical" evidence="2">
    <location>
        <begin position="6"/>
        <end position="26"/>
    </location>
</feature>
<dbReference type="PANTHER" id="PTHR37215">
    <property type="entry name" value="ACYL-COA-BINDING DOMAIN PROTEIN"/>
    <property type="match status" value="1"/>
</dbReference>
<keyword evidence="2" id="KW-0472">Membrane</keyword>
<keyword evidence="1" id="KW-0175">Coiled coil</keyword>
<dbReference type="PANTHER" id="PTHR37215:SF1">
    <property type="entry name" value="ACYL-COA-BINDING DOMAIN PROTEIN"/>
    <property type="match status" value="1"/>
</dbReference>
<evidence type="ECO:0000256" key="2">
    <source>
        <dbReference type="SAM" id="Phobius"/>
    </source>
</evidence>
<dbReference type="EMBL" id="EF085302">
    <property type="protein sequence ID" value="ABK24609.1"/>
    <property type="molecule type" value="mRNA"/>
</dbReference>
<keyword evidence="2" id="KW-1133">Transmembrane helix</keyword>
<keyword evidence="2" id="KW-0812">Transmembrane</keyword>
<reference evidence="3" key="1">
    <citation type="journal article" date="2008" name="BMC Genomics">
        <title>A conifer genomics resource of 200,000 spruce (Picea spp.) ESTs and 6,464 high-quality, sequence-finished full-length cDNAs for Sitka spruce (Picea sitchensis).</title>
        <authorList>
            <person name="Ralph S.G."/>
            <person name="Chun H.J."/>
            <person name="Kolosova N."/>
            <person name="Cooper D."/>
            <person name="Oddy C."/>
            <person name="Ritland C.E."/>
            <person name="Kirkpatrick R."/>
            <person name="Moore R."/>
            <person name="Barber S."/>
            <person name="Holt R.A."/>
            <person name="Jones S.J."/>
            <person name="Marra M.A."/>
            <person name="Douglas C.J."/>
            <person name="Ritland K."/>
            <person name="Bohlmann J."/>
        </authorList>
    </citation>
    <scope>NUCLEOTIDE SEQUENCE</scope>
    <source>
        <tissue evidence="3">Green portion of the leader tissue</tissue>
    </source>
</reference>